<dbReference type="Proteomes" id="UP000228934">
    <property type="component" value="Unassembled WGS sequence"/>
</dbReference>
<evidence type="ECO:0000313" key="1">
    <source>
        <dbReference type="EMBL" id="PIO35993.1"/>
    </source>
</evidence>
<evidence type="ECO:0000313" key="2">
    <source>
        <dbReference type="Proteomes" id="UP000228934"/>
    </source>
</evidence>
<reference evidence="2" key="1">
    <citation type="journal article" date="2017" name="Nat. Commun.">
        <title>The North American bullfrog draft genome provides insight into hormonal regulation of long noncoding RNA.</title>
        <authorList>
            <person name="Hammond S.A."/>
            <person name="Warren R.L."/>
            <person name="Vandervalk B.P."/>
            <person name="Kucuk E."/>
            <person name="Khan H."/>
            <person name="Gibb E.A."/>
            <person name="Pandoh P."/>
            <person name="Kirk H."/>
            <person name="Zhao Y."/>
            <person name="Jones M."/>
            <person name="Mungall A.J."/>
            <person name="Coope R."/>
            <person name="Pleasance S."/>
            <person name="Moore R.A."/>
            <person name="Holt R.A."/>
            <person name="Round J.M."/>
            <person name="Ohora S."/>
            <person name="Walle B.V."/>
            <person name="Veldhoen N."/>
            <person name="Helbing C.C."/>
            <person name="Birol I."/>
        </authorList>
    </citation>
    <scope>NUCLEOTIDE SEQUENCE [LARGE SCALE GENOMIC DNA]</scope>
</reference>
<organism evidence="1 2">
    <name type="scientific">Aquarana catesbeiana</name>
    <name type="common">American bullfrog</name>
    <name type="synonym">Rana catesbeiana</name>
    <dbReference type="NCBI Taxonomy" id="8400"/>
    <lineage>
        <taxon>Eukaryota</taxon>
        <taxon>Metazoa</taxon>
        <taxon>Chordata</taxon>
        <taxon>Craniata</taxon>
        <taxon>Vertebrata</taxon>
        <taxon>Euteleostomi</taxon>
        <taxon>Amphibia</taxon>
        <taxon>Batrachia</taxon>
        <taxon>Anura</taxon>
        <taxon>Neobatrachia</taxon>
        <taxon>Ranoidea</taxon>
        <taxon>Ranidae</taxon>
        <taxon>Aquarana</taxon>
    </lineage>
</organism>
<name>A0A2G9S987_AQUCT</name>
<sequence length="56" mass="6197">MTCNNNKSGIACSFFQSMGYVIFSGYLLNNTGRMDALSVVYRGGQHLLVPLLLRQP</sequence>
<gene>
    <name evidence="1" type="ORF">AB205_0096220</name>
</gene>
<keyword evidence="2" id="KW-1185">Reference proteome</keyword>
<dbReference type="EMBL" id="KV927004">
    <property type="protein sequence ID" value="PIO35993.1"/>
    <property type="molecule type" value="Genomic_DNA"/>
</dbReference>
<accession>A0A2G9S987</accession>
<proteinExistence type="predicted"/>
<dbReference type="AlphaFoldDB" id="A0A2G9S987"/>
<protein>
    <submittedName>
        <fullName evidence="1">Uncharacterized protein</fullName>
    </submittedName>
</protein>